<organism evidence="1 2">
    <name type="scientific">Auriscalpium vulgare</name>
    <dbReference type="NCBI Taxonomy" id="40419"/>
    <lineage>
        <taxon>Eukaryota</taxon>
        <taxon>Fungi</taxon>
        <taxon>Dikarya</taxon>
        <taxon>Basidiomycota</taxon>
        <taxon>Agaricomycotina</taxon>
        <taxon>Agaricomycetes</taxon>
        <taxon>Russulales</taxon>
        <taxon>Auriscalpiaceae</taxon>
        <taxon>Auriscalpium</taxon>
    </lineage>
</organism>
<reference evidence="1" key="1">
    <citation type="submission" date="2021-02" db="EMBL/GenBank/DDBJ databases">
        <authorList>
            <consortium name="DOE Joint Genome Institute"/>
            <person name="Ahrendt S."/>
            <person name="Looney B.P."/>
            <person name="Miyauchi S."/>
            <person name="Morin E."/>
            <person name="Drula E."/>
            <person name="Courty P.E."/>
            <person name="Chicoki N."/>
            <person name="Fauchery L."/>
            <person name="Kohler A."/>
            <person name="Kuo A."/>
            <person name="Labutti K."/>
            <person name="Pangilinan J."/>
            <person name="Lipzen A."/>
            <person name="Riley R."/>
            <person name="Andreopoulos W."/>
            <person name="He G."/>
            <person name="Johnson J."/>
            <person name="Barry K.W."/>
            <person name="Grigoriev I.V."/>
            <person name="Nagy L."/>
            <person name="Hibbett D."/>
            <person name="Henrissat B."/>
            <person name="Matheny P.B."/>
            <person name="Labbe J."/>
            <person name="Martin F."/>
        </authorList>
    </citation>
    <scope>NUCLEOTIDE SEQUENCE</scope>
    <source>
        <strain evidence="1">FP105234-sp</strain>
    </source>
</reference>
<sequence length="175" mass="19409">MSSSSTTHRRELVATSVFPFLSYLPFEYLKPAMHRKPQEHTSASSHAEDCRNFWSYTVRSRISQLADDVLRPVPSHIIDDAATAQTALRDAKRELLLQFRTRRLPSPGQSRSSVRCMRRVANPSMPPRSRSASSTTPAVPPPTSLPSSSRPSSSSSPNSTLPRDSVRKTMGHVPP</sequence>
<name>A0ACB8R8H6_9AGAM</name>
<keyword evidence="2" id="KW-1185">Reference proteome</keyword>
<dbReference type="Proteomes" id="UP000814033">
    <property type="component" value="Unassembled WGS sequence"/>
</dbReference>
<comment type="caution">
    <text evidence="1">The sequence shown here is derived from an EMBL/GenBank/DDBJ whole genome shotgun (WGS) entry which is preliminary data.</text>
</comment>
<gene>
    <name evidence="1" type="ORF">FA95DRAFT_900017</name>
</gene>
<reference evidence="1" key="2">
    <citation type="journal article" date="2022" name="New Phytol.">
        <title>Evolutionary transition to the ectomycorrhizal habit in the genomes of a hyperdiverse lineage of mushroom-forming fungi.</title>
        <authorList>
            <person name="Looney B."/>
            <person name="Miyauchi S."/>
            <person name="Morin E."/>
            <person name="Drula E."/>
            <person name="Courty P.E."/>
            <person name="Kohler A."/>
            <person name="Kuo A."/>
            <person name="LaButti K."/>
            <person name="Pangilinan J."/>
            <person name="Lipzen A."/>
            <person name="Riley R."/>
            <person name="Andreopoulos W."/>
            <person name="He G."/>
            <person name="Johnson J."/>
            <person name="Nolan M."/>
            <person name="Tritt A."/>
            <person name="Barry K.W."/>
            <person name="Grigoriev I.V."/>
            <person name="Nagy L.G."/>
            <person name="Hibbett D."/>
            <person name="Henrissat B."/>
            <person name="Matheny P.B."/>
            <person name="Labbe J."/>
            <person name="Martin F.M."/>
        </authorList>
    </citation>
    <scope>NUCLEOTIDE SEQUENCE</scope>
    <source>
        <strain evidence="1">FP105234-sp</strain>
    </source>
</reference>
<evidence type="ECO:0000313" key="2">
    <source>
        <dbReference type="Proteomes" id="UP000814033"/>
    </source>
</evidence>
<evidence type="ECO:0000313" key="1">
    <source>
        <dbReference type="EMBL" id="KAI0040308.1"/>
    </source>
</evidence>
<accession>A0ACB8R8H6</accession>
<protein>
    <submittedName>
        <fullName evidence="1">Uncharacterized protein</fullName>
    </submittedName>
</protein>
<proteinExistence type="predicted"/>
<dbReference type="EMBL" id="MU276208">
    <property type="protein sequence ID" value="KAI0040308.1"/>
    <property type="molecule type" value="Genomic_DNA"/>
</dbReference>